<protein>
    <submittedName>
        <fullName evidence="1">Uncharacterized protein</fullName>
    </submittedName>
</protein>
<accession>A0A1A8XUF6</accession>
<evidence type="ECO:0000313" key="1">
    <source>
        <dbReference type="EMBL" id="SBT08361.1"/>
    </source>
</evidence>
<proteinExistence type="predicted"/>
<name>A0A1A8XUF6_9PROT</name>
<dbReference type="AlphaFoldDB" id="A0A1A8XUF6"/>
<evidence type="ECO:0000313" key="2">
    <source>
        <dbReference type="Proteomes" id="UP000199169"/>
    </source>
</evidence>
<reference evidence="1 2" key="1">
    <citation type="submission" date="2016-06" db="EMBL/GenBank/DDBJ databases">
        <authorList>
            <person name="Kjaerup R.B."/>
            <person name="Dalgaard T.S."/>
            <person name="Juul-Madsen H.R."/>
        </authorList>
    </citation>
    <scope>NUCLEOTIDE SEQUENCE [LARGE SCALE GENOMIC DNA]</scope>
    <source>
        <strain evidence="1">3</strain>
    </source>
</reference>
<dbReference type="Proteomes" id="UP000199169">
    <property type="component" value="Unassembled WGS sequence"/>
</dbReference>
<gene>
    <name evidence="1" type="ORF">ACCAA_560048</name>
</gene>
<sequence>MDRGQRRTGLDAGRARVHAKSVSTHCKEQSNGNLELYNHQLGALVCDPQSTCWSAFRICGEDSPLDR</sequence>
<keyword evidence="2" id="KW-1185">Reference proteome</keyword>
<dbReference type="STRING" id="1860102.ACCAA_560048"/>
<organism evidence="1 2">
    <name type="scientific">Candidatus Accumulibacter aalborgensis</name>
    <dbReference type="NCBI Taxonomy" id="1860102"/>
    <lineage>
        <taxon>Bacteria</taxon>
        <taxon>Pseudomonadati</taxon>
        <taxon>Pseudomonadota</taxon>
        <taxon>Betaproteobacteria</taxon>
        <taxon>Candidatus Accumulibacter</taxon>
    </lineage>
</organism>
<dbReference type="EMBL" id="FLQX01000134">
    <property type="protein sequence ID" value="SBT08361.1"/>
    <property type="molecule type" value="Genomic_DNA"/>
</dbReference>